<proteinExistence type="predicted"/>
<organism evidence="1 2">
    <name type="scientific">Lentzea waywayandensis</name>
    <dbReference type="NCBI Taxonomy" id="84724"/>
    <lineage>
        <taxon>Bacteria</taxon>
        <taxon>Bacillati</taxon>
        <taxon>Actinomycetota</taxon>
        <taxon>Actinomycetes</taxon>
        <taxon>Pseudonocardiales</taxon>
        <taxon>Pseudonocardiaceae</taxon>
        <taxon>Lentzea</taxon>
    </lineage>
</organism>
<dbReference type="SUPFAM" id="SSF52540">
    <property type="entry name" value="P-loop containing nucleoside triphosphate hydrolases"/>
    <property type="match status" value="1"/>
</dbReference>
<accession>A0A1I6FDQ3</accession>
<dbReference type="EMBL" id="FOYL01000012">
    <property type="protein sequence ID" value="SFR28099.1"/>
    <property type="molecule type" value="Genomic_DNA"/>
</dbReference>
<evidence type="ECO:0000313" key="2">
    <source>
        <dbReference type="Proteomes" id="UP000198583"/>
    </source>
</evidence>
<dbReference type="Proteomes" id="UP000198583">
    <property type="component" value="Unassembled WGS sequence"/>
</dbReference>
<evidence type="ECO:0000313" key="1">
    <source>
        <dbReference type="EMBL" id="SFR28099.1"/>
    </source>
</evidence>
<reference evidence="2" key="1">
    <citation type="submission" date="2016-10" db="EMBL/GenBank/DDBJ databases">
        <authorList>
            <person name="Varghese N."/>
            <person name="Submissions S."/>
        </authorList>
    </citation>
    <scope>NUCLEOTIDE SEQUENCE [LARGE SCALE GENOMIC DNA]</scope>
    <source>
        <strain evidence="2">DSM 44232</strain>
    </source>
</reference>
<evidence type="ECO:0008006" key="3">
    <source>
        <dbReference type="Google" id="ProtNLM"/>
    </source>
</evidence>
<gene>
    <name evidence="1" type="ORF">SAMN04488564_112210</name>
</gene>
<keyword evidence="2" id="KW-1185">Reference proteome</keyword>
<name>A0A1I6FDQ3_9PSEU</name>
<dbReference type="InterPro" id="IPR027417">
    <property type="entry name" value="P-loop_NTPase"/>
</dbReference>
<protein>
    <recommendedName>
        <fullName evidence="3">Dynamin family protein</fullName>
    </recommendedName>
</protein>
<dbReference type="AlphaFoldDB" id="A0A1I6FDQ3"/>
<dbReference type="STRING" id="84724.SAMN04488564_112210"/>
<sequence length="744" mass="81645">MSQTSRKISAVLERRQVQLPLVDHEIARWNKIAELLARLRPFGVDDHVLERAGLLDADLSDLAGLAAESILLLGRVRSRVSRRTVNIGVSGQARNGKSTLLRSLSGLDDDQVPTGKGRPVTAVRSRIFHSTEHHNARLTTHTESSFLDEVLYPYYAEFGVVAAPSNLGEFTAMPDVLSDTALADRLAADPRTGPLLARLREIHASAHTWRRFLTGAAVDVPLDELRTWIAYPAEESADPDRRYLAVREAVIHCPFPRTDAVAIGLIDLPGLGELTPRAEERHIAGLHNDVDLVLMVKWPTDTNALWTTADAMAMDLANKARGAAAMRDFAMIQVNTGQCDPANVAALRADLSERVNNRTDDAYFRVLEADVAVPEIVREAVLDTVLDHLADALPRMDAAVIGDAMERCARNRDTIVGRVREALRAMRKVVTPTSSETLVALARSVQAELAQSLQGWIADLEDQVSRDDVSDSFLSRAQEVRADIRAWIDGGFGDGPERWQELAVEDFSRKKASRPFAAAALNGVRVELARRLAAVDDVLLARRAEFWAGLVGGLGRLGVLCADEHDPHTALTRLVDVLRELPEPCPATVEAFEFVLDVRLDFRTLVLPDVRDALQLLYPEPPGEDGVHMASLLGVTHDARGAALLYQRVTQLARQGVHDSGRVMTTIPERAAKVLLAFAEQFEDTLIRGKEAENELARVVDAFRDQMWPVEGKADAAVGIGLQRLRGVLADLHATLSDEWKAAA</sequence>